<evidence type="ECO:0000256" key="3">
    <source>
        <dbReference type="SAM" id="MobiDB-lite"/>
    </source>
</evidence>
<dbReference type="InterPro" id="IPR007730">
    <property type="entry name" value="SPOR-like_dom"/>
</dbReference>
<sequence length="512" mass="53387">MTPFRFRPSRSHARAVAAMGVLALLSACGSSEQSQRRPVTASAAAQASAYPQPSSYDPPGSSRDPWGPYIEEASRRFDVPERWIREVMRQESGGRSNARSPVGAMGLMQVMPGTYAELRSRYGLGDDPYHPWNSIMAGTAYVREMYELYGNPAFLAAYNAGPRRLEDYLWANRGLPAETRNYVARIGPRIVDAHPNRRAAPEVYAAAEIPLNIPAGPRRGDTATMLALREQRNAVDPVIRVATSLPPGPVVRMEPIPDGSTYASSPAPAPVQVASLSGTVVRMEPIPDGSTYASAAVSSPSDTVVRMEPIPDGSTYGGSALAESSPPPPPQRAVPSMVGSALAAAAPRGADSAATRLAALRAQASRDEGPRGPAARPTTPPSQLAAATPPRPVGFRLVSSAQAGSLSANVLRAPSQTGGGISAPVRASLPSAGGQWAVQVGAFASAGLARSASDKARGQIGLRGAKTVVEPVASGRATLYRARVGGLSRETAQSACEKLRTSGACIIVSPDA</sequence>
<dbReference type="Proteomes" id="UP001518990">
    <property type="component" value="Unassembled WGS sequence"/>
</dbReference>
<evidence type="ECO:0000313" key="5">
    <source>
        <dbReference type="EMBL" id="MBO1074923.1"/>
    </source>
</evidence>
<dbReference type="PROSITE" id="PS51724">
    <property type="entry name" value="SPOR"/>
    <property type="match status" value="1"/>
</dbReference>
<feature type="compositionally biased region" description="Low complexity" evidence="3">
    <location>
        <begin position="41"/>
        <end position="55"/>
    </location>
</feature>
<feature type="region of interest" description="Disordered" evidence="3">
    <location>
        <begin position="31"/>
        <end position="68"/>
    </location>
</feature>
<feature type="compositionally biased region" description="Polar residues" evidence="3">
    <location>
        <begin position="291"/>
        <end position="302"/>
    </location>
</feature>
<dbReference type="InterPro" id="IPR023346">
    <property type="entry name" value="Lysozyme-like_dom_sf"/>
</dbReference>
<comment type="caution">
    <text evidence="5">The sequence shown here is derived from an EMBL/GenBank/DDBJ whole genome shotgun (WGS) entry which is preliminary data.</text>
</comment>
<dbReference type="EMBL" id="JACTNF010000009">
    <property type="protein sequence ID" value="MBO1074923.1"/>
    <property type="molecule type" value="Genomic_DNA"/>
</dbReference>
<feature type="region of interest" description="Disordered" evidence="3">
    <location>
        <begin position="362"/>
        <end position="390"/>
    </location>
</feature>
<dbReference type="Gene3D" id="3.30.70.1070">
    <property type="entry name" value="Sporulation related repeat"/>
    <property type="match status" value="1"/>
</dbReference>
<accession>A0ABS3KBS2</accession>
<evidence type="ECO:0000313" key="6">
    <source>
        <dbReference type="Proteomes" id="UP001518990"/>
    </source>
</evidence>
<keyword evidence="6" id="KW-1185">Reference proteome</keyword>
<evidence type="ECO:0000256" key="2">
    <source>
        <dbReference type="ARBA" id="ARBA00009387"/>
    </source>
</evidence>
<dbReference type="PANTHER" id="PTHR37423">
    <property type="entry name" value="SOLUBLE LYTIC MUREIN TRANSGLYCOSYLASE-RELATED"/>
    <property type="match status" value="1"/>
</dbReference>
<feature type="region of interest" description="Disordered" evidence="3">
    <location>
        <begin position="290"/>
        <end position="340"/>
    </location>
</feature>
<evidence type="ECO:0000256" key="1">
    <source>
        <dbReference type="ARBA" id="ARBA00007734"/>
    </source>
</evidence>
<dbReference type="PROSITE" id="PS51257">
    <property type="entry name" value="PROKAR_LIPOPROTEIN"/>
    <property type="match status" value="1"/>
</dbReference>
<feature type="domain" description="SPOR" evidence="4">
    <location>
        <begin position="430"/>
        <end position="512"/>
    </location>
</feature>
<dbReference type="SUPFAM" id="SSF110997">
    <property type="entry name" value="Sporulation related repeat"/>
    <property type="match status" value="1"/>
</dbReference>
<protein>
    <submittedName>
        <fullName evidence="5">Transglycosylase SLT domain-containing protein</fullName>
    </submittedName>
</protein>
<name>A0ABS3KBS2_9PROT</name>
<evidence type="ECO:0000259" key="4">
    <source>
        <dbReference type="PROSITE" id="PS51724"/>
    </source>
</evidence>
<dbReference type="SUPFAM" id="SSF53955">
    <property type="entry name" value="Lysozyme-like"/>
    <property type="match status" value="1"/>
</dbReference>
<gene>
    <name evidence="5" type="ORF">IAI60_09915</name>
</gene>
<comment type="similarity">
    <text evidence="2">Belongs to the virb1 family.</text>
</comment>
<dbReference type="InterPro" id="IPR036680">
    <property type="entry name" value="SPOR-like_sf"/>
</dbReference>
<dbReference type="PANTHER" id="PTHR37423:SF2">
    <property type="entry name" value="MEMBRANE-BOUND LYTIC MUREIN TRANSGLYCOSYLASE C"/>
    <property type="match status" value="1"/>
</dbReference>
<dbReference type="CDD" id="cd00254">
    <property type="entry name" value="LT-like"/>
    <property type="match status" value="1"/>
</dbReference>
<dbReference type="InterPro" id="IPR008258">
    <property type="entry name" value="Transglycosylase_SLT_dom_1"/>
</dbReference>
<reference evidence="5 6" key="1">
    <citation type="submission" date="2020-09" db="EMBL/GenBank/DDBJ databases">
        <title>Roseomonas.</title>
        <authorList>
            <person name="Zhu W."/>
        </authorList>
    </citation>
    <scope>NUCLEOTIDE SEQUENCE [LARGE SCALE GENOMIC DNA]</scope>
    <source>
        <strain evidence="5 6">1311</strain>
    </source>
</reference>
<comment type="similarity">
    <text evidence="1">Belongs to the transglycosylase Slt family.</text>
</comment>
<dbReference type="RefSeq" id="WP_207446821.1">
    <property type="nucleotide sequence ID" value="NZ_JACTNF010000009.1"/>
</dbReference>
<dbReference type="Pfam" id="PF05036">
    <property type="entry name" value="SPOR"/>
    <property type="match status" value="1"/>
</dbReference>
<dbReference type="Pfam" id="PF01464">
    <property type="entry name" value="SLT"/>
    <property type="match status" value="1"/>
</dbReference>
<dbReference type="Gene3D" id="1.10.530.10">
    <property type="match status" value="1"/>
</dbReference>
<organism evidence="5 6">
    <name type="scientific">Roseomonas marmotae</name>
    <dbReference type="NCBI Taxonomy" id="2768161"/>
    <lineage>
        <taxon>Bacteria</taxon>
        <taxon>Pseudomonadati</taxon>
        <taxon>Pseudomonadota</taxon>
        <taxon>Alphaproteobacteria</taxon>
        <taxon>Acetobacterales</taxon>
        <taxon>Roseomonadaceae</taxon>
        <taxon>Roseomonas</taxon>
    </lineage>
</organism>
<proteinExistence type="inferred from homology"/>